<dbReference type="Proteomes" id="UP000318801">
    <property type="component" value="Unassembled WGS sequence"/>
</dbReference>
<feature type="transmembrane region" description="Helical" evidence="18">
    <location>
        <begin position="98"/>
        <end position="124"/>
    </location>
</feature>
<feature type="transmembrane region" description="Helical" evidence="18">
    <location>
        <begin position="28"/>
        <end position="49"/>
    </location>
</feature>
<comment type="subcellular location">
    <subcellularLocation>
        <location evidence="3">Cell inner membrane</location>
        <topology evidence="3">Multi-pass membrane protein</topology>
    </subcellularLocation>
</comment>
<evidence type="ECO:0000256" key="18">
    <source>
        <dbReference type="SAM" id="Phobius"/>
    </source>
</evidence>
<evidence type="ECO:0000256" key="1">
    <source>
        <dbReference type="ARBA" id="ARBA00001971"/>
    </source>
</evidence>
<evidence type="ECO:0000256" key="2">
    <source>
        <dbReference type="ARBA" id="ARBA00004050"/>
    </source>
</evidence>
<evidence type="ECO:0000256" key="11">
    <source>
        <dbReference type="ARBA" id="ARBA00022617"/>
    </source>
</evidence>
<dbReference type="RefSeq" id="WP_141148720.1">
    <property type="nucleotide sequence ID" value="NZ_VHLG01000004.1"/>
</dbReference>
<evidence type="ECO:0000256" key="3">
    <source>
        <dbReference type="ARBA" id="ARBA00004429"/>
    </source>
</evidence>
<evidence type="ECO:0000313" key="20">
    <source>
        <dbReference type="Proteomes" id="UP000318801"/>
    </source>
</evidence>
<dbReference type="Pfam" id="PF01127">
    <property type="entry name" value="Sdh_cyt"/>
    <property type="match status" value="1"/>
</dbReference>
<dbReference type="Gene3D" id="1.20.1300.10">
    <property type="entry name" value="Fumarate reductase/succinate dehydrogenase, transmembrane subunit"/>
    <property type="match status" value="1"/>
</dbReference>
<evidence type="ECO:0000256" key="15">
    <source>
        <dbReference type="ARBA" id="ARBA00022989"/>
    </source>
</evidence>
<keyword evidence="10" id="KW-0816">Tricarboxylic acid cycle</keyword>
<dbReference type="PANTHER" id="PTHR38689:SF1">
    <property type="entry name" value="SUCCINATE DEHYDROGENASE HYDROPHOBIC MEMBRANE ANCHOR SUBUNIT"/>
    <property type="match status" value="1"/>
</dbReference>
<comment type="function">
    <text evidence="2">Membrane-anchoring subunit of succinate dehydrogenase (SDH).</text>
</comment>
<dbReference type="AlphaFoldDB" id="A0A506UDV6"/>
<protein>
    <recommendedName>
        <fullName evidence="6">Succinate dehydrogenase hydrophobic membrane anchor subunit</fullName>
    </recommendedName>
</protein>
<dbReference type="InterPro" id="IPR014312">
    <property type="entry name" value="Succ_DH_anchor"/>
</dbReference>
<reference evidence="19 20" key="1">
    <citation type="submission" date="2019-06" db="EMBL/GenBank/DDBJ databases">
        <authorList>
            <person name="Li M."/>
        </authorList>
    </citation>
    <scope>NUCLEOTIDE SEQUENCE [LARGE SCALE GENOMIC DNA]</scope>
    <source>
        <strain evidence="19 20">BGMRC2036</strain>
    </source>
</reference>
<organism evidence="19 20">
    <name type="scientific">Martelella alba</name>
    <dbReference type="NCBI Taxonomy" id="2590451"/>
    <lineage>
        <taxon>Bacteria</taxon>
        <taxon>Pseudomonadati</taxon>
        <taxon>Pseudomonadota</taxon>
        <taxon>Alphaproteobacteria</taxon>
        <taxon>Hyphomicrobiales</taxon>
        <taxon>Aurantimonadaceae</taxon>
        <taxon>Martelella</taxon>
    </lineage>
</organism>
<keyword evidence="15 18" id="KW-1133">Transmembrane helix</keyword>
<keyword evidence="20" id="KW-1185">Reference proteome</keyword>
<dbReference type="GO" id="GO:0046872">
    <property type="term" value="F:metal ion binding"/>
    <property type="evidence" value="ECO:0007669"/>
    <property type="project" value="UniProtKB-KW"/>
</dbReference>
<evidence type="ECO:0000256" key="14">
    <source>
        <dbReference type="ARBA" id="ARBA00022982"/>
    </source>
</evidence>
<comment type="cofactor">
    <cofactor evidence="1">
        <name>heme</name>
        <dbReference type="ChEBI" id="CHEBI:30413"/>
    </cofactor>
</comment>
<dbReference type="GO" id="GO:0006099">
    <property type="term" value="P:tricarboxylic acid cycle"/>
    <property type="evidence" value="ECO:0007669"/>
    <property type="project" value="UniProtKB-UniPathway"/>
</dbReference>
<evidence type="ECO:0000256" key="6">
    <source>
        <dbReference type="ARBA" id="ARBA00019425"/>
    </source>
</evidence>
<evidence type="ECO:0000256" key="5">
    <source>
        <dbReference type="ARBA" id="ARBA00011558"/>
    </source>
</evidence>
<dbReference type="InterPro" id="IPR000701">
    <property type="entry name" value="SuccDH_FuR_B_TM-su"/>
</dbReference>
<accession>A0A506UDV6</accession>
<gene>
    <name evidence="19" type="primary">sdhD</name>
    <name evidence="19" type="ORF">FJU08_09235</name>
</gene>
<dbReference type="GO" id="GO:0020037">
    <property type="term" value="F:heme binding"/>
    <property type="evidence" value="ECO:0007669"/>
    <property type="project" value="InterPro"/>
</dbReference>
<dbReference type="UniPathway" id="UPA00223"/>
<keyword evidence="13" id="KW-0479">Metal-binding</keyword>
<keyword evidence="12 18" id="KW-0812">Transmembrane</keyword>
<dbReference type="CDD" id="cd03495">
    <property type="entry name" value="SQR_TypeC_SdhD_like"/>
    <property type="match status" value="1"/>
</dbReference>
<dbReference type="GO" id="GO:0009055">
    <property type="term" value="F:electron transfer activity"/>
    <property type="evidence" value="ECO:0007669"/>
    <property type="project" value="TreeGrafter"/>
</dbReference>
<evidence type="ECO:0000256" key="12">
    <source>
        <dbReference type="ARBA" id="ARBA00022692"/>
    </source>
</evidence>
<keyword evidence="14" id="KW-0249">Electron transport</keyword>
<dbReference type="SUPFAM" id="SSF81343">
    <property type="entry name" value="Fumarate reductase respiratory complex transmembrane subunits"/>
    <property type="match status" value="1"/>
</dbReference>
<evidence type="ECO:0000256" key="4">
    <source>
        <dbReference type="ARBA" id="ARBA00005163"/>
    </source>
</evidence>
<evidence type="ECO:0000256" key="9">
    <source>
        <dbReference type="ARBA" id="ARBA00022519"/>
    </source>
</evidence>
<dbReference type="PANTHER" id="PTHR38689">
    <property type="entry name" value="SUCCINATE DEHYDROGENASE HYDROPHOBIC MEMBRANE ANCHOR SUBUNIT"/>
    <property type="match status" value="1"/>
</dbReference>
<evidence type="ECO:0000256" key="13">
    <source>
        <dbReference type="ARBA" id="ARBA00022723"/>
    </source>
</evidence>
<evidence type="ECO:0000256" key="7">
    <source>
        <dbReference type="ARBA" id="ARBA00022448"/>
    </source>
</evidence>
<dbReference type="NCBIfam" id="TIGR02968">
    <property type="entry name" value="succ_dehyd_anc"/>
    <property type="match status" value="1"/>
</dbReference>
<dbReference type="GO" id="GO:0017004">
    <property type="term" value="P:cytochrome complex assembly"/>
    <property type="evidence" value="ECO:0007669"/>
    <property type="project" value="TreeGrafter"/>
</dbReference>
<evidence type="ECO:0000256" key="10">
    <source>
        <dbReference type="ARBA" id="ARBA00022532"/>
    </source>
</evidence>
<dbReference type="EMBL" id="VHLG01000004">
    <property type="protein sequence ID" value="TPW30849.1"/>
    <property type="molecule type" value="Genomic_DNA"/>
</dbReference>
<evidence type="ECO:0000256" key="8">
    <source>
        <dbReference type="ARBA" id="ARBA00022475"/>
    </source>
</evidence>
<keyword evidence="7" id="KW-0813">Transport</keyword>
<comment type="subunit">
    <text evidence="5">Part of an enzyme complex containing four subunits: a flavoprotein, an iron-sulfur protein, plus two membrane-anchoring proteins, SdhC and SdhD.</text>
</comment>
<name>A0A506UDV6_9HYPH</name>
<dbReference type="OrthoDB" id="9809280at2"/>
<keyword evidence="11" id="KW-0349">Heme</keyword>
<comment type="pathway">
    <text evidence="4">Carbohydrate metabolism; tricarboxylic acid cycle.</text>
</comment>
<keyword evidence="9" id="KW-0997">Cell inner membrane</keyword>
<evidence type="ECO:0000313" key="19">
    <source>
        <dbReference type="EMBL" id="TPW30849.1"/>
    </source>
</evidence>
<keyword evidence="16" id="KW-0408">Iron</keyword>
<proteinExistence type="predicted"/>
<sequence>MDMRTPLKKVRGLGTSRKGTDHFWVQRMTALALVPLTVFFFIFLIRYAGAPYAEVIAGLSNPFVATLMGLMVIAGLFHVHIGMQEIIVDYVHNDLIKFLLLMANTCFMVLIGALCLLSIVKIAFMG</sequence>
<dbReference type="InterPro" id="IPR034804">
    <property type="entry name" value="SQR/QFR_C/D"/>
</dbReference>
<comment type="caution">
    <text evidence="19">The sequence shown here is derived from an EMBL/GenBank/DDBJ whole genome shotgun (WGS) entry which is preliminary data.</text>
</comment>
<evidence type="ECO:0000256" key="17">
    <source>
        <dbReference type="ARBA" id="ARBA00023136"/>
    </source>
</evidence>
<evidence type="ECO:0000256" key="16">
    <source>
        <dbReference type="ARBA" id="ARBA00023004"/>
    </source>
</evidence>
<keyword evidence="17 18" id="KW-0472">Membrane</keyword>
<feature type="transmembrane region" description="Helical" evidence="18">
    <location>
        <begin position="55"/>
        <end position="77"/>
    </location>
</feature>
<dbReference type="GO" id="GO:0005886">
    <property type="term" value="C:plasma membrane"/>
    <property type="evidence" value="ECO:0007669"/>
    <property type="project" value="UniProtKB-SubCell"/>
</dbReference>
<keyword evidence="8" id="KW-1003">Cell membrane</keyword>